<gene>
    <name evidence="19" type="ORF">A3196_16295</name>
</gene>
<comment type="catalytic activity">
    <reaction evidence="15">
        <text>a CDP-1,2-diacyl-sn-glycerol + sn-glycerol 3-phosphate = a 1,2-diacyl-sn-glycero-3-phospho-(1'-sn-glycero-3'-phosphate) + CMP + H(+)</text>
        <dbReference type="Rhea" id="RHEA:12593"/>
        <dbReference type="ChEBI" id="CHEBI:15378"/>
        <dbReference type="ChEBI" id="CHEBI:57597"/>
        <dbReference type="ChEBI" id="CHEBI:58332"/>
        <dbReference type="ChEBI" id="CHEBI:60110"/>
        <dbReference type="ChEBI" id="CHEBI:60377"/>
        <dbReference type="EC" id="2.7.8.5"/>
    </reaction>
</comment>
<dbReference type="STRING" id="1818881.A3196_16295"/>
<evidence type="ECO:0000256" key="12">
    <source>
        <dbReference type="ARBA" id="ARBA00023136"/>
    </source>
</evidence>
<evidence type="ECO:0000256" key="3">
    <source>
        <dbReference type="ARBA" id="ARBA00005042"/>
    </source>
</evidence>
<evidence type="ECO:0000256" key="9">
    <source>
        <dbReference type="ARBA" id="ARBA00022692"/>
    </source>
</evidence>
<evidence type="ECO:0000256" key="17">
    <source>
        <dbReference type="RuleBase" id="RU003750"/>
    </source>
</evidence>
<dbReference type="EC" id="2.7.8.5" evidence="5 16"/>
<evidence type="ECO:0000256" key="7">
    <source>
        <dbReference type="ARBA" id="ARBA00022516"/>
    </source>
</evidence>
<dbReference type="PIRSF" id="PIRSF000847">
    <property type="entry name" value="Phos_ph_gly_syn"/>
    <property type="match status" value="1"/>
</dbReference>
<keyword evidence="14" id="KW-1208">Phospholipid metabolism</keyword>
<comment type="subcellular location">
    <subcellularLocation>
        <location evidence="2">Membrane</location>
        <topology evidence="2">Multi-pass membrane protein</topology>
    </subcellularLocation>
</comment>
<evidence type="ECO:0000256" key="8">
    <source>
        <dbReference type="ARBA" id="ARBA00022679"/>
    </source>
</evidence>
<dbReference type="NCBIfam" id="TIGR00560">
    <property type="entry name" value="pgsA"/>
    <property type="match status" value="1"/>
</dbReference>
<dbReference type="GO" id="GO:0008444">
    <property type="term" value="F:CDP-diacylglycerol-glycerol-3-phosphate 3-phosphatidyltransferase activity"/>
    <property type="evidence" value="ECO:0007669"/>
    <property type="project" value="UniProtKB-UniRule"/>
</dbReference>
<evidence type="ECO:0000256" key="1">
    <source>
        <dbReference type="ARBA" id="ARBA00001936"/>
    </source>
</evidence>
<evidence type="ECO:0000256" key="13">
    <source>
        <dbReference type="ARBA" id="ARBA00023209"/>
    </source>
</evidence>
<comment type="pathway">
    <text evidence="3">Phospholipid metabolism; phosphatidylglycerol biosynthesis; phosphatidylglycerol from CDP-diacylglycerol: step 1/2.</text>
</comment>
<evidence type="ECO:0000256" key="5">
    <source>
        <dbReference type="ARBA" id="ARBA00013170"/>
    </source>
</evidence>
<dbReference type="Proteomes" id="UP000094849">
    <property type="component" value="Unassembled WGS sequence"/>
</dbReference>
<keyword evidence="7" id="KW-0444">Lipid biosynthesis</keyword>
<accession>A0A1E2UUA5</accession>
<evidence type="ECO:0000256" key="18">
    <source>
        <dbReference type="SAM" id="Phobius"/>
    </source>
</evidence>
<name>A0A1E2UUA5_9GAMM</name>
<evidence type="ECO:0000256" key="11">
    <source>
        <dbReference type="ARBA" id="ARBA00023098"/>
    </source>
</evidence>
<reference evidence="19 20" key="1">
    <citation type="submission" date="2016-03" db="EMBL/GenBank/DDBJ databases">
        <title>Chemosynthetic sulphur-oxidizing symbionts of marine invertebrate animals are capable of nitrogen fixation.</title>
        <authorList>
            <person name="Petersen J.M."/>
            <person name="Kemper A."/>
            <person name="Gruber-Vodicka H."/>
            <person name="Cardini U."/>
            <person name="Geest Mvander."/>
            <person name="Kleiner M."/>
            <person name="Bulgheresi S."/>
            <person name="Fussmann M."/>
            <person name="Herbold C."/>
            <person name="Seah B.K.B."/>
            <person name="Antony C.Paul."/>
            <person name="Liu D."/>
            <person name="Belitz A."/>
            <person name="Weber M."/>
        </authorList>
    </citation>
    <scope>NUCLEOTIDE SEQUENCE [LARGE SCALE GENOMIC DNA]</scope>
    <source>
        <strain evidence="19">G_D</strain>
    </source>
</reference>
<dbReference type="InterPro" id="IPR004570">
    <property type="entry name" value="Phosphatidylglycerol_P_synth"/>
</dbReference>
<evidence type="ECO:0000256" key="15">
    <source>
        <dbReference type="ARBA" id="ARBA00048586"/>
    </source>
</evidence>
<dbReference type="InterPro" id="IPR043130">
    <property type="entry name" value="CDP-OH_PTrfase_TM_dom"/>
</dbReference>
<keyword evidence="9 18" id="KW-0812">Transmembrane</keyword>
<dbReference type="GO" id="GO:0050793">
    <property type="term" value="P:regulation of developmental process"/>
    <property type="evidence" value="ECO:0007669"/>
    <property type="project" value="UniProtKB-ARBA"/>
</dbReference>
<dbReference type="OrthoDB" id="9796672at2"/>
<dbReference type="GO" id="GO:0005737">
    <property type="term" value="C:cytoplasm"/>
    <property type="evidence" value="ECO:0007669"/>
    <property type="project" value="UniProtKB-ARBA"/>
</dbReference>
<dbReference type="PANTHER" id="PTHR14269:SF62">
    <property type="entry name" value="CDP-DIACYLGLYCEROL--GLYCEROL-3-PHOSPHATE 3-PHOSPHATIDYLTRANSFERASE 1, CHLOROPLASTIC"/>
    <property type="match status" value="1"/>
</dbReference>
<dbReference type="FunFam" id="1.20.120.1760:FF:000008">
    <property type="entry name" value="CDP-diacylglycerol--glycerol-3-phosphate 3-phosphatidyltransferase 2"/>
    <property type="match status" value="1"/>
</dbReference>
<evidence type="ECO:0000313" key="20">
    <source>
        <dbReference type="Proteomes" id="UP000094849"/>
    </source>
</evidence>
<proteinExistence type="inferred from homology"/>
<dbReference type="AlphaFoldDB" id="A0A1E2UUA5"/>
<dbReference type="Pfam" id="PF01066">
    <property type="entry name" value="CDP-OH_P_transf"/>
    <property type="match status" value="1"/>
</dbReference>
<evidence type="ECO:0000256" key="14">
    <source>
        <dbReference type="ARBA" id="ARBA00023264"/>
    </source>
</evidence>
<dbReference type="PROSITE" id="PS00379">
    <property type="entry name" value="CDP_ALCOHOL_P_TRANSF"/>
    <property type="match status" value="1"/>
</dbReference>
<dbReference type="EMBL" id="LVJZ01000003">
    <property type="protein sequence ID" value="ODB98172.1"/>
    <property type="molecule type" value="Genomic_DNA"/>
</dbReference>
<dbReference type="GO" id="GO:0046474">
    <property type="term" value="P:glycerophospholipid biosynthetic process"/>
    <property type="evidence" value="ECO:0007669"/>
    <property type="project" value="TreeGrafter"/>
</dbReference>
<comment type="similarity">
    <text evidence="4 17">Belongs to the CDP-alcohol phosphatidyltransferase class-I family.</text>
</comment>
<evidence type="ECO:0000256" key="2">
    <source>
        <dbReference type="ARBA" id="ARBA00004141"/>
    </source>
</evidence>
<dbReference type="GO" id="GO:0036094">
    <property type="term" value="F:small molecule binding"/>
    <property type="evidence" value="ECO:0007669"/>
    <property type="project" value="UniProtKB-ARBA"/>
</dbReference>
<keyword evidence="11" id="KW-0443">Lipid metabolism</keyword>
<dbReference type="GO" id="GO:0005886">
    <property type="term" value="C:plasma membrane"/>
    <property type="evidence" value="ECO:0007669"/>
    <property type="project" value="TreeGrafter"/>
</dbReference>
<evidence type="ECO:0000256" key="16">
    <source>
        <dbReference type="NCBIfam" id="TIGR00560"/>
    </source>
</evidence>
<feature type="transmembrane region" description="Helical" evidence="18">
    <location>
        <begin position="72"/>
        <end position="98"/>
    </location>
</feature>
<dbReference type="RefSeq" id="WP_069006652.1">
    <property type="nucleotide sequence ID" value="NZ_LVJW01000003.1"/>
</dbReference>
<sequence>MWNIPNILTLLRIVLIPVFVLLFYLPVEWARLSCALVFSVAAVTDWLDGYLARRWGQVSPLGAFLDPVADKLMVAVSLLLLVQAEPTPALAIPAAVIIGREITISALREWMAELGERAMVAVSLIGKFKTAVQMVAILLLIFSEPLWGIPVYTVGFVLLYVAAILTLWSMALYIRAAWPSLLGKRQVSGSLESNNISNVEIDGSTGQVND</sequence>
<feature type="transmembrane region" description="Helical" evidence="18">
    <location>
        <begin position="6"/>
        <end position="25"/>
    </location>
</feature>
<keyword evidence="10 18" id="KW-1133">Transmembrane helix</keyword>
<evidence type="ECO:0000313" key="19">
    <source>
        <dbReference type="EMBL" id="ODB98172.1"/>
    </source>
</evidence>
<dbReference type="InterPro" id="IPR050324">
    <property type="entry name" value="CDP-alcohol_PTase-I"/>
</dbReference>
<comment type="caution">
    <text evidence="19">The sequence shown here is derived from an EMBL/GenBank/DDBJ whole genome shotgun (WGS) entry which is preliminary data.</text>
</comment>
<feature type="transmembrane region" description="Helical" evidence="18">
    <location>
        <begin position="149"/>
        <end position="174"/>
    </location>
</feature>
<protein>
    <recommendedName>
        <fullName evidence="6 16">CDP-diacylglycerol--glycerol-3-phosphate 3-phosphatidyltransferase</fullName>
        <ecNumber evidence="5 16">2.7.8.5</ecNumber>
    </recommendedName>
</protein>
<dbReference type="PANTHER" id="PTHR14269">
    <property type="entry name" value="CDP-DIACYLGLYCEROL--GLYCEROL-3-PHOSPHATE 3-PHOSPHATIDYLTRANSFERASE-RELATED"/>
    <property type="match status" value="1"/>
</dbReference>
<evidence type="ECO:0000256" key="6">
    <source>
        <dbReference type="ARBA" id="ARBA00014944"/>
    </source>
</evidence>
<dbReference type="Gene3D" id="1.20.120.1760">
    <property type="match status" value="1"/>
</dbReference>
<organism evidence="19 20">
    <name type="scientific">Candidatus Thiodiazotropha endoloripes</name>
    <dbReference type="NCBI Taxonomy" id="1818881"/>
    <lineage>
        <taxon>Bacteria</taxon>
        <taxon>Pseudomonadati</taxon>
        <taxon>Pseudomonadota</taxon>
        <taxon>Gammaproteobacteria</taxon>
        <taxon>Chromatiales</taxon>
        <taxon>Sedimenticolaceae</taxon>
        <taxon>Candidatus Thiodiazotropha</taxon>
    </lineage>
</organism>
<dbReference type="InterPro" id="IPR048254">
    <property type="entry name" value="CDP_ALCOHOL_P_TRANSF_CS"/>
</dbReference>
<comment type="cofactor">
    <cofactor evidence="1">
        <name>Mn(2+)</name>
        <dbReference type="ChEBI" id="CHEBI:29035"/>
    </cofactor>
</comment>
<keyword evidence="13" id="KW-0594">Phospholipid biosynthesis</keyword>
<keyword evidence="8 17" id="KW-0808">Transferase</keyword>
<evidence type="ECO:0000256" key="4">
    <source>
        <dbReference type="ARBA" id="ARBA00010441"/>
    </source>
</evidence>
<keyword evidence="12 18" id="KW-0472">Membrane</keyword>
<evidence type="ECO:0000256" key="10">
    <source>
        <dbReference type="ARBA" id="ARBA00022989"/>
    </source>
</evidence>
<feature type="transmembrane region" description="Helical" evidence="18">
    <location>
        <begin position="119"/>
        <end position="143"/>
    </location>
</feature>
<keyword evidence="20" id="KW-1185">Reference proteome</keyword>
<dbReference type="InterPro" id="IPR000462">
    <property type="entry name" value="CDP-OH_P_trans"/>
</dbReference>